<reference evidence="20" key="1">
    <citation type="journal article" date="2020" name="PLoS Negl. Trop. Dis.">
        <title>High-quality nuclear genome for Sarcoptes scabiei-A critical resource for a neglected parasite.</title>
        <authorList>
            <person name="Korhonen P.K."/>
            <person name="Gasser R.B."/>
            <person name="Ma G."/>
            <person name="Wang T."/>
            <person name="Stroehlein A.J."/>
            <person name="Young N.D."/>
            <person name="Ang C.S."/>
            <person name="Fernando D.D."/>
            <person name="Lu H.C."/>
            <person name="Taylor S."/>
            <person name="Reynolds S.L."/>
            <person name="Mofiz E."/>
            <person name="Najaraj S.H."/>
            <person name="Gowda H."/>
            <person name="Madugundu A."/>
            <person name="Renuse S."/>
            <person name="Holt D."/>
            <person name="Pandey A."/>
            <person name="Papenfuss A.T."/>
            <person name="Fischer K."/>
        </authorList>
    </citation>
    <scope>NUCLEOTIDE SEQUENCE [LARGE SCALE GENOMIC DNA]</scope>
</reference>
<evidence type="ECO:0000256" key="1">
    <source>
        <dbReference type="ARBA" id="ARBA00004141"/>
    </source>
</evidence>
<dbReference type="EMBL" id="WVUK01000055">
    <property type="protein sequence ID" value="KAF7493627.1"/>
    <property type="molecule type" value="Genomic_DNA"/>
</dbReference>
<dbReference type="InterPro" id="IPR013555">
    <property type="entry name" value="TRP_dom"/>
</dbReference>
<dbReference type="GO" id="GO:0034703">
    <property type="term" value="C:cation channel complex"/>
    <property type="evidence" value="ECO:0007669"/>
    <property type="project" value="TreeGrafter"/>
</dbReference>
<keyword evidence="11" id="KW-0406">Ion transport</keyword>
<evidence type="ECO:0000256" key="3">
    <source>
        <dbReference type="ARBA" id="ARBA00022448"/>
    </source>
</evidence>
<protein>
    <submittedName>
        <fullName evidence="18">Transient receptor potential-gamma protein</fullName>
    </submittedName>
</protein>
<keyword evidence="13" id="KW-1053">Target membrane</keyword>
<dbReference type="GO" id="GO:0044218">
    <property type="term" value="C:other organism cell membrane"/>
    <property type="evidence" value="ECO:0007669"/>
    <property type="project" value="UniProtKB-KW"/>
</dbReference>
<feature type="transmembrane region" description="Helical" evidence="16">
    <location>
        <begin position="479"/>
        <end position="498"/>
    </location>
</feature>
<dbReference type="GO" id="GO:0015279">
    <property type="term" value="F:store-operated calcium channel activity"/>
    <property type="evidence" value="ECO:0007669"/>
    <property type="project" value="TreeGrafter"/>
</dbReference>
<evidence type="ECO:0000256" key="10">
    <source>
        <dbReference type="ARBA" id="ARBA00023043"/>
    </source>
</evidence>
<evidence type="ECO:0000256" key="13">
    <source>
        <dbReference type="ARBA" id="ARBA00023298"/>
    </source>
</evidence>
<dbReference type="PANTHER" id="PTHR10117">
    <property type="entry name" value="TRANSIENT RECEPTOR POTENTIAL CHANNEL"/>
    <property type="match status" value="1"/>
</dbReference>
<keyword evidence="5" id="KW-1052">Target cell membrane</keyword>
<evidence type="ECO:0000256" key="6">
    <source>
        <dbReference type="ARBA" id="ARBA00022692"/>
    </source>
</evidence>
<keyword evidence="8 16" id="KW-1133">Transmembrane helix</keyword>
<keyword evidence="9" id="KW-0638">Presynaptic neurotoxin</keyword>
<feature type="transmembrane region" description="Helical" evidence="16">
    <location>
        <begin position="441"/>
        <end position="459"/>
    </location>
</feature>
<keyword evidence="9" id="KW-0800">Toxin</keyword>
<dbReference type="GO" id="GO:0051480">
    <property type="term" value="P:regulation of cytosolic calcium ion concentration"/>
    <property type="evidence" value="ECO:0007669"/>
    <property type="project" value="TreeGrafter"/>
</dbReference>
<evidence type="ECO:0000256" key="8">
    <source>
        <dbReference type="ARBA" id="ARBA00022989"/>
    </source>
</evidence>
<dbReference type="InterPro" id="IPR002153">
    <property type="entry name" value="TRPC_channel"/>
</dbReference>
<keyword evidence="20" id="KW-1185">Reference proteome</keyword>
<evidence type="ECO:0000256" key="11">
    <source>
        <dbReference type="ARBA" id="ARBA00023065"/>
    </source>
</evidence>
<gene>
    <name evidence="18" type="ORF">SSS_4330</name>
</gene>
<dbReference type="GO" id="GO:0005886">
    <property type="term" value="C:plasma membrane"/>
    <property type="evidence" value="ECO:0007669"/>
    <property type="project" value="TreeGrafter"/>
</dbReference>
<keyword evidence="10" id="KW-0040">ANK repeat</keyword>
<evidence type="ECO:0000313" key="18">
    <source>
        <dbReference type="EMBL" id="KAF7493627.1"/>
    </source>
</evidence>
<feature type="region of interest" description="Disordered" evidence="15">
    <location>
        <begin position="882"/>
        <end position="935"/>
    </location>
</feature>
<dbReference type="PANTHER" id="PTHR10117:SF54">
    <property type="entry name" value="TRANSIENT RECEPTOR POTENTIAL-GAMMA PROTEIN"/>
    <property type="match status" value="1"/>
</dbReference>
<dbReference type="SMART" id="SM00248">
    <property type="entry name" value="ANK"/>
    <property type="match status" value="2"/>
</dbReference>
<reference evidence="18" key="2">
    <citation type="submission" date="2020-01" db="EMBL/GenBank/DDBJ databases">
        <authorList>
            <person name="Korhonen P.K.K."/>
            <person name="Guangxu M.G."/>
            <person name="Wang T.W."/>
            <person name="Stroehlein A.J.S."/>
            <person name="Young N.D."/>
            <person name="Ang C.-S.A."/>
            <person name="Fernando D.W.F."/>
            <person name="Lu H.L."/>
            <person name="Taylor S.T."/>
            <person name="Ehtesham M.E.M."/>
            <person name="Najaraj S.H.N."/>
            <person name="Harsha G.H.G."/>
            <person name="Madugundu A.M."/>
            <person name="Renuse S.R."/>
            <person name="Holt D.H."/>
            <person name="Pandey A.P."/>
            <person name="Papenfuss A.P."/>
            <person name="Gasser R.B.G."/>
            <person name="Fischer K.F."/>
        </authorList>
    </citation>
    <scope>NUCLEOTIDE SEQUENCE</scope>
    <source>
        <strain evidence="18">SSS_KF_BRIS2020</strain>
    </source>
</reference>
<evidence type="ECO:0000256" key="15">
    <source>
        <dbReference type="SAM" id="MobiDB-lite"/>
    </source>
</evidence>
<dbReference type="EnsemblMetazoa" id="SSS_4330s_mrna">
    <property type="protein sequence ID" value="KAF7493627.1"/>
    <property type="gene ID" value="SSS_4330"/>
</dbReference>
<evidence type="ECO:0000256" key="2">
    <source>
        <dbReference type="ARBA" id="ARBA00004175"/>
    </source>
</evidence>
<dbReference type="AlphaFoldDB" id="A0A834RDG4"/>
<sequence length="1103" mass="127584">MNERFDKILLGNDSDDSFLNNLDDLDKIYFLSKQNHQQDVDQQSLPLPLNVLEKKFLLAVERGDLPAVKRIICIAPKDKFNINCCDPLGRSGLLMAIDNENLEMIELLLSSGVEMKDALLHAINEEFVEAVELLLDHENLIHVPGTPHSWEAFERETFTSDITPLVLAAHRNNYEIIKIILDRNISPIPIPHAVRCGCKECRVAHKKDCLRHSRSRINAYKALSSPSLIALYSKDPILTAFELGWQLKRLSFLEPEFKYEYQELRKQCHVFATALLDHTRTTEELEILLNYDPQSDPLEMHDKMQLCRLKLAIRIKQKMFCAHANVQQLLASIWYEGLPGFRRKNILLQVVQLFLIGALFPIFSLAYIIWPYSLVGKFIKQPFIKFICHSASYVTFLVLLMLASQRIESNIFGIDPMDQTSSNSNSSTDAINSNSTKRGSLPSYIELLILFWVFGLIWSEIKQLWDLGITEYLSDMWNILDFINNSIYVATIALRIIAYCQTQKEISIGQSNLAYHRDKWDDFDPILLSEGLFATANIFSSLKLVYIFSINPYLGPLQISLGRMVIDILKFFSIYLLVLFSFACGMNQLLWYYADMEKQSCSMQQSNTQNLLNSNATLTLEERFETNTLIIDMLHPNACFTWRRFANLFESTQTLFWATFGLIDLDIFELTGIKSYTRFWGLLMFGVYCIINVAVLLNLLIAMMNHSYQLISEQADTEWKFARSKLWISYFSDGATVPPPFNIIPTPKSILTFLHWFSTLFYQTRKAKNEAIRTTKKKQQKANERDVKYFKVVRSLVRRYVMNEQRIQERQRGVTEDDCNEIKQEISALRYNLLELLGARKKNNIINGGCSLLGKKGRQRERRLIKGFNFDVVKDDAQENVVDDDDDIDNGGATVSKQSKHTKNENNISNHLDNDTRHQSQRSKRSSFHQSNSSLVNILNRNRAANRFYKVAQNYKKIKGARWKQLLEVTTRTKVKPSSQSQMLPRPSILPPLSSRSFRSQNSIDGDNFVDHLNDDRQNFTLDRRPASIRRKMFARRTDTMATSTTSQPIIFESDHHRKQLALIDADDDDDDDDNFNADHNDLFDLKIIDKNLRNTFIDEKWI</sequence>
<dbReference type="GO" id="GO:0006887">
    <property type="term" value="P:exocytosis"/>
    <property type="evidence" value="ECO:0007669"/>
    <property type="project" value="UniProtKB-KW"/>
</dbReference>
<evidence type="ECO:0000259" key="17">
    <source>
        <dbReference type="SMART" id="SM01420"/>
    </source>
</evidence>
<dbReference type="Pfam" id="PF00520">
    <property type="entry name" value="Ion_trans"/>
    <property type="match status" value="1"/>
</dbReference>
<feature type="transmembrane region" description="Helical" evidence="16">
    <location>
        <begin position="346"/>
        <end position="370"/>
    </location>
</feature>
<dbReference type="Gene3D" id="1.25.40.20">
    <property type="entry name" value="Ankyrin repeat-containing domain"/>
    <property type="match status" value="1"/>
</dbReference>
<evidence type="ECO:0000256" key="4">
    <source>
        <dbReference type="ARBA" id="ARBA00022483"/>
    </source>
</evidence>
<feature type="transmembrane region" description="Helical" evidence="16">
    <location>
        <begin position="382"/>
        <end position="403"/>
    </location>
</feature>
<dbReference type="Pfam" id="PF12796">
    <property type="entry name" value="Ank_2"/>
    <property type="match status" value="1"/>
</dbReference>
<dbReference type="OrthoDB" id="2373987at2759"/>
<dbReference type="PRINTS" id="PR01097">
    <property type="entry name" value="TRNSRECEPTRP"/>
</dbReference>
<dbReference type="InterPro" id="IPR002110">
    <property type="entry name" value="Ankyrin_rpt"/>
</dbReference>
<evidence type="ECO:0000313" key="20">
    <source>
        <dbReference type="Proteomes" id="UP000070412"/>
    </source>
</evidence>
<accession>A0A834RDG4</accession>
<keyword evidence="9" id="KW-0528">Neurotoxin</keyword>
<evidence type="ECO:0000256" key="16">
    <source>
        <dbReference type="SAM" id="Phobius"/>
    </source>
</evidence>
<dbReference type="InterPro" id="IPR005821">
    <property type="entry name" value="Ion_trans_dom"/>
</dbReference>
<name>A0A834RDG4_SARSC</name>
<feature type="transmembrane region" description="Helical" evidence="16">
    <location>
        <begin position="679"/>
        <end position="704"/>
    </location>
</feature>
<keyword evidence="7" id="KW-0677">Repeat</keyword>
<evidence type="ECO:0000256" key="5">
    <source>
        <dbReference type="ARBA" id="ARBA00022537"/>
    </source>
</evidence>
<keyword evidence="3" id="KW-0813">Transport</keyword>
<evidence type="ECO:0000256" key="9">
    <source>
        <dbReference type="ARBA" id="ARBA00023028"/>
    </source>
</evidence>
<comment type="subcellular location">
    <subcellularLocation>
        <location evidence="1">Membrane</location>
        <topology evidence="1">Multi-pass membrane protein</topology>
    </subcellularLocation>
    <subcellularLocation>
        <location evidence="2">Target cell membrane</location>
    </subcellularLocation>
</comment>
<evidence type="ECO:0000313" key="19">
    <source>
        <dbReference type="EnsemblMetazoa" id="KAF7493627.1"/>
    </source>
</evidence>
<dbReference type="SMART" id="SM01420">
    <property type="entry name" value="TRP_2"/>
    <property type="match status" value="1"/>
</dbReference>
<dbReference type="Pfam" id="PF08344">
    <property type="entry name" value="TRP_2"/>
    <property type="match status" value="1"/>
</dbReference>
<evidence type="ECO:0000256" key="14">
    <source>
        <dbReference type="ARBA" id="ARBA00023303"/>
    </source>
</evidence>
<evidence type="ECO:0000256" key="12">
    <source>
        <dbReference type="ARBA" id="ARBA00023136"/>
    </source>
</evidence>
<keyword evidence="6 16" id="KW-0812">Transmembrane</keyword>
<dbReference type="GO" id="GO:0044231">
    <property type="term" value="C:host cell presynaptic membrane"/>
    <property type="evidence" value="ECO:0007669"/>
    <property type="project" value="UniProtKB-KW"/>
</dbReference>
<organism evidence="18">
    <name type="scientific">Sarcoptes scabiei</name>
    <name type="common">Itch mite</name>
    <name type="synonym">Acarus scabiei</name>
    <dbReference type="NCBI Taxonomy" id="52283"/>
    <lineage>
        <taxon>Eukaryota</taxon>
        <taxon>Metazoa</taxon>
        <taxon>Ecdysozoa</taxon>
        <taxon>Arthropoda</taxon>
        <taxon>Chelicerata</taxon>
        <taxon>Arachnida</taxon>
        <taxon>Acari</taxon>
        <taxon>Acariformes</taxon>
        <taxon>Sarcoptiformes</taxon>
        <taxon>Astigmata</taxon>
        <taxon>Psoroptidia</taxon>
        <taxon>Sarcoptoidea</taxon>
        <taxon>Sarcoptidae</taxon>
        <taxon>Sarcoptinae</taxon>
        <taxon>Sarcoptes</taxon>
    </lineage>
</organism>
<dbReference type="InterPro" id="IPR036770">
    <property type="entry name" value="Ankyrin_rpt-contain_sf"/>
</dbReference>
<dbReference type="NCBIfam" id="TIGR00870">
    <property type="entry name" value="trp"/>
    <property type="match status" value="1"/>
</dbReference>
<feature type="domain" description="Transient receptor ion channel" evidence="17">
    <location>
        <begin position="196"/>
        <end position="258"/>
    </location>
</feature>
<proteinExistence type="predicted"/>
<keyword evidence="4" id="KW-0268">Exocytosis</keyword>
<keyword evidence="12 16" id="KW-0472">Membrane</keyword>
<keyword evidence="18" id="KW-0675">Receptor</keyword>
<feature type="transmembrane region" description="Helical" evidence="16">
    <location>
        <begin position="568"/>
        <end position="594"/>
    </location>
</feature>
<reference evidence="19" key="3">
    <citation type="submission" date="2022-06" db="UniProtKB">
        <authorList>
            <consortium name="EnsemblMetazoa"/>
        </authorList>
    </citation>
    <scope>IDENTIFICATION</scope>
</reference>
<evidence type="ECO:0000256" key="7">
    <source>
        <dbReference type="ARBA" id="ARBA00022737"/>
    </source>
</evidence>
<dbReference type="Proteomes" id="UP000070412">
    <property type="component" value="Unassembled WGS sequence"/>
</dbReference>
<dbReference type="SUPFAM" id="SSF48403">
    <property type="entry name" value="Ankyrin repeat"/>
    <property type="match status" value="1"/>
</dbReference>
<dbReference type="GO" id="GO:0070679">
    <property type="term" value="F:inositol 1,4,5 trisphosphate binding"/>
    <property type="evidence" value="ECO:0007669"/>
    <property type="project" value="TreeGrafter"/>
</dbReference>
<keyword evidence="14" id="KW-0407">Ion channel</keyword>